<comment type="caution">
    <text evidence="2">The sequence shown here is derived from an EMBL/GenBank/DDBJ whole genome shotgun (WGS) entry which is preliminary data.</text>
</comment>
<dbReference type="SUPFAM" id="SSF69279">
    <property type="entry name" value="Phage tail proteins"/>
    <property type="match status" value="1"/>
</dbReference>
<dbReference type="InterPro" id="IPR056937">
    <property type="entry name" value="YqbQ/XkdQ"/>
</dbReference>
<feature type="domain" description="YqbQ/XkdQ" evidence="1">
    <location>
        <begin position="220"/>
        <end position="382"/>
    </location>
</feature>
<gene>
    <name evidence="2" type="ORF">IAB89_07030</name>
</gene>
<organism evidence="2 3">
    <name type="scientific">Candidatus Caccousia avicola</name>
    <dbReference type="NCBI Taxonomy" id="2840721"/>
    <lineage>
        <taxon>Bacteria</taxon>
        <taxon>Bacillati</taxon>
        <taxon>Bacillota</taxon>
        <taxon>Clostridia</taxon>
        <taxon>Eubacteriales</taxon>
        <taxon>Oscillospiraceae</taxon>
        <taxon>Oscillospiraceae incertae sedis</taxon>
        <taxon>Candidatus Caccousia</taxon>
    </lineage>
</organism>
<proteinExistence type="predicted"/>
<evidence type="ECO:0000259" key="1">
    <source>
        <dbReference type="Pfam" id="PF24032"/>
    </source>
</evidence>
<dbReference type="EMBL" id="DVGZ01000073">
    <property type="protein sequence ID" value="HIR47398.1"/>
    <property type="molecule type" value="Genomic_DNA"/>
</dbReference>
<protein>
    <submittedName>
        <fullName evidence="2">Phage late control D family protein</fullName>
    </submittedName>
</protein>
<reference evidence="2" key="1">
    <citation type="submission" date="2020-10" db="EMBL/GenBank/DDBJ databases">
        <authorList>
            <person name="Gilroy R."/>
        </authorList>
    </citation>
    <scope>NUCLEOTIDE SEQUENCE</scope>
    <source>
        <strain evidence="2">ChiSxjej1B13-7958</strain>
    </source>
</reference>
<accession>A0A9D1DF58</accession>
<name>A0A9D1DF58_9FIRM</name>
<dbReference type="AlphaFoldDB" id="A0A9D1DF58"/>
<sequence length="398" mass="43160">MAGLMSSLGSLGGALGGAAVGLSYQNLKSKYQDFSQPEAVVEFNGQVFQSDTMVVTDISVEATCGFEASVATLRLYGVFDIHTGKFRYSEIEKNVILGASFVLKLGYLGAVQPVFVGFISHISFGFESSDLPYIEVTAMDVKGVMMANSYAQQLTSHSYGEAVSEILKRTSYEKLRSANAITAIYVTDTPDKQANTGGSKASAETIEMVEESDYDFVVKAAKKFNYEFFVDRGEVYFRKAKSDASILMELGVGSGLVDFEIGYDITGLVGNVEVRSMNPGTGKVITAKKKLTNNLSTGTRAKGIISSSKKVYIDPTVMTQEQADARAAYLAEEISYRLGSLECTCPGIPDLVPGRFVKVTGLGVPVDNTFYITSVIHEFREDTGYRTRLIAKASEVRK</sequence>
<dbReference type="Pfam" id="PF24032">
    <property type="entry name" value="YQBQ"/>
    <property type="match status" value="1"/>
</dbReference>
<reference evidence="2" key="2">
    <citation type="journal article" date="2021" name="PeerJ">
        <title>Extensive microbial diversity within the chicken gut microbiome revealed by metagenomics and culture.</title>
        <authorList>
            <person name="Gilroy R."/>
            <person name="Ravi A."/>
            <person name="Getino M."/>
            <person name="Pursley I."/>
            <person name="Horton D.L."/>
            <person name="Alikhan N.F."/>
            <person name="Baker D."/>
            <person name="Gharbi K."/>
            <person name="Hall N."/>
            <person name="Watson M."/>
            <person name="Adriaenssens E.M."/>
            <person name="Foster-Nyarko E."/>
            <person name="Jarju S."/>
            <person name="Secka A."/>
            <person name="Antonio M."/>
            <person name="Oren A."/>
            <person name="Chaudhuri R.R."/>
            <person name="La Ragione R."/>
            <person name="Hildebrand F."/>
            <person name="Pallen M.J."/>
        </authorList>
    </citation>
    <scope>NUCLEOTIDE SEQUENCE</scope>
    <source>
        <strain evidence="2">ChiSxjej1B13-7958</strain>
    </source>
</reference>
<evidence type="ECO:0000313" key="3">
    <source>
        <dbReference type="Proteomes" id="UP000824242"/>
    </source>
</evidence>
<evidence type="ECO:0000313" key="2">
    <source>
        <dbReference type="EMBL" id="HIR47398.1"/>
    </source>
</evidence>
<dbReference type="Proteomes" id="UP000824242">
    <property type="component" value="Unassembled WGS sequence"/>
</dbReference>